<dbReference type="Gene3D" id="3.10.180.10">
    <property type="entry name" value="2,3-Dihydroxybiphenyl 1,2-Dioxygenase, domain 1"/>
    <property type="match status" value="1"/>
</dbReference>
<dbReference type="PANTHER" id="PTHR21366:SF22">
    <property type="entry name" value="VOC DOMAIN-CONTAINING PROTEIN"/>
    <property type="match status" value="1"/>
</dbReference>
<dbReference type="AlphaFoldDB" id="A0A3B0WGN8"/>
<name>A0A3B0WGN8_9ZZZZ</name>
<dbReference type="Pfam" id="PF00903">
    <property type="entry name" value="Glyoxalase"/>
    <property type="match status" value="1"/>
</dbReference>
<accession>A0A3B0WGN8</accession>
<proteinExistence type="predicted"/>
<dbReference type="InterPro" id="IPR050383">
    <property type="entry name" value="GlyoxalaseI/FosfomycinResist"/>
</dbReference>
<dbReference type="EMBL" id="UOFE01000021">
    <property type="protein sequence ID" value="VAW51630.1"/>
    <property type="molecule type" value="Genomic_DNA"/>
</dbReference>
<protein>
    <submittedName>
        <fullName evidence="2">Gb/AAD55473.1</fullName>
    </submittedName>
</protein>
<dbReference type="PROSITE" id="PS51819">
    <property type="entry name" value="VOC"/>
    <property type="match status" value="1"/>
</dbReference>
<dbReference type="InterPro" id="IPR004360">
    <property type="entry name" value="Glyas_Fos-R_dOase_dom"/>
</dbReference>
<dbReference type="InterPro" id="IPR029068">
    <property type="entry name" value="Glyas_Bleomycin-R_OHBP_Dase"/>
</dbReference>
<dbReference type="CDD" id="cd07245">
    <property type="entry name" value="VOC_like"/>
    <property type="match status" value="1"/>
</dbReference>
<evidence type="ECO:0000313" key="2">
    <source>
        <dbReference type="EMBL" id="VAW51630.1"/>
    </source>
</evidence>
<dbReference type="InterPro" id="IPR037523">
    <property type="entry name" value="VOC_core"/>
</dbReference>
<evidence type="ECO:0000259" key="1">
    <source>
        <dbReference type="PROSITE" id="PS51819"/>
    </source>
</evidence>
<feature type="domain" description="VOC" evidence="1">
    <location>
        <begin position="18"/>
        <end position="135"/>
    </location>
</feature>
<organism evidence="2">
    <name type="scientific">hydrothermal vent metagenome</name>
    <dbReference type="NCBI Taxonomy" id="652676"/>
    <lineage>
        <taxon>unclassified sequences</taxon>
        <taxon>metagenomes</taxon>
        <taxon>ecological metagenomes</taxon>
    </lineage>
</organism>
<dbReference type="PANTHER" id="PTHR21366">
    <property type="entry name" value="GLYOXALASE FAMILY PROTEIN"/>
    <property type="match status" value="1"/>
</dbReference>
<dbReference type="SUPFAM" id="SSF54593">
    <property type="entry name" value="Glyoxalase/Bleomycin resistance protein/Dihydroxybiphenyl dioxygenase"/>
    <property type="match status" value="1"/>
</dbReference>
<gene>
    <name evidence="2" type="ORF">MNBD_GAMMA05-1482</name>
</gene>
<sequence length="135" mass="15024">MSQGKSFITSSSPPLVSAIDHCSLIIADTEKALEFYRDILELEVNDSRPDLGYPGAWLQVGETQIHLLQVPNPYSTDSKPEHGGRDHHVALKVRDLDRLVQRLEAAGLDYSKSKSGRAALFCRDYDGNTIELVEK</sequence>
<reference evidence="2" key="1">
    <citation type="submission" date="2018-06" db="EMBL/GenBank/DDBJ databases">
        <authorList>
            <person name="Zhirakovskaya E."/>
        </authorList>
    </citation>
    <scope>NUCLEOTIDE SEQUENCE</scope>
</reference>